<accession>A0AAN9L4C5</accession>
<evidence type="ECO:0000256" key="1">
    <source>
        <dbReference type="ARBA" id="ARBA00000189"/>
    </source>
</evidence>
<feature type="binding site" evidence="15">
    <location>
        <position position="291"/>
    </location>
    <ligand>
        <name>Ca(2+)</name>
        <dbReference type="ChEBI" id="CHEBI:29108"/>
        <label>2</label>
    </ligand>
</feature>
<feature type="binding site" evidence="15">
    <location>
        <position position="283"/>
    </location>
    <ligand>
        <name>Ca(2+)</name>
        <dbReference type="ChEBI" id="CHEBI:29108"/>
        <label>2</label>
    </ligand>
</feature>
<dbReference type="GO" id="GO:0046872">
    <property type="term" value="F:metal ion binding"/>
    <property type="evidence" value="ECO:0007669"/>
    <property type="project" value="UniProtKB-UniRule"/>
</dbReference>
<evidence type="ECO:0000256" key="4">
    <source>
        <dbReference type="ARBA" id="ARBA00012313"/>
    </source>
</evidence>
<dbReference type="GO" id="GO:0005576">
    <property type="term" value="C:extracellular region"/>
    <property type="evidence" value="ECO:0007669"/>
    <property type="project" value="UniProtKB-SubCell"/>
</dbReference>
<dbReference type="PROSITE" id="PS00435">
    <property type="entry name" value="PEROXIDASE_1"/>
    <property type="match status" value="1"/>
</dbReference>
<feature type="binding site" evidence="15">
    <location>
        <position position="109"/>
    </location>
    <ligand>
        <name>Ca(2+)</name>
        <dbReference type="ChEBI" id="CHEBI:29108"/>
        <label>1</label>
    </ligand>
</feature>
<comment type="cofactor">
    <cofactor evidence="15 18">
        <name>heme b</name>
        <dbReference type="ChEBI" id="CHEBI:60344"/>
    </cofactor>
    <text evidence="15 18">Binds 1 heme b (iron(II)-protoporphyrin IX) group per subunit.</text>
</comment>
<evidence type="ECO:0000256" key="15">
    <source>
        <dbReference type="PIRSR" id="PIRSR600823-3"/>
    </source>
</evidence>
<dbReference type="AlphaFoldDB" id="A0AAN9L4C5"/>
<dbReference type="Gene3D" id="1.10.520.10">
    <property type="match status" value="1"/>
</dbReference>
<dbReference type="EC" id="1.11.1.7" evidence="4 18"/>
<comment type="similarity">
    <text evidence="18">Belongs to the peroxidase family. Classical plant (class III) peroxidase subfamily.</text>
</comment>
<keyword evidence="9 18" id="KW-0560">Oxidoreductase</keyword>
<dbReference type="GO" id="GO:0042744">
    <property type="term" value="P:hydrogen peroxide catabolic process"/>
    <property type="evidence" value="ECO:0007669"/>
    <property type="project" value="UniProtKB-KW"/>
</dbReference>
<keyword evidence="21" id="KW-1185">Reference proteome</keyword>
<feature type="binding site" evidence="15">
    <location>
        <position position="286"/>
    </location>
    <ligand>
        <name>Ca(2+)</name>
        <dbReference type="ChEBI" id="CHEBI:29108"/>
        <label>2</label>
    </ligand>
</feature>
<evidence type="ECO:0000256" key="6">
    <source>
        <dbReference type="ARBA" id="ARBA00022559"/>
    </source>
</evidence>
<feature type="binding site" evidence="15">
    <location>
        <position position="113"/>
    </location>
    <ligand>
        <name>Ca(2+)</name>
        <dbReference type="ChEBI" id="CHEBI:29108"/>
        <label>1</label>
    </ligand>
</feature>
<feature type="disulfide bond" evidence="17">
    <location>
        <begin position="160"/>
        <end position="359"/>
    </location>
</feature>
<evidence type="ECO:0000256" key="9">
    <source>
        <dbReference type="ARBA" id="ARBA00023002"/>
    </source>
</evidence>
<feature type="site" description="Transition state stabilizer" evidence="16">
    <location>
        <position position="99"/>
    </location>
</feature>
<dbReference type="CDD" id="cd00693">
    <property type="entry name" value="secretory_peroxidase"/>
    <property type="match status" value="1"/>
</dbReference>
<protein>
    <recommendedName>
        <fullName evidence="4 18">Peroxidase</fullName>
        <ecNumber evidence="4 18">1.11.1.7</ecNumber>
    </recommendedName>
</protein>
<feature type="disulfide bond" evidence="17">
    <location>
        <begin position="72"/>
        <end position="154"/>
    </location>
</feature>
<dbReference type="InterPro" id="IPR010255">
    <property type="entry name" value="Haem_peroxidase_sf"/>
</dbReference>
<dbReference type="EMBL" id="JAYMYQ010000005">
    <property type="protein sequence ID" value="KAK7329250.1"/>
    <property type="molecule type" value="Genomic_DNA"/>
</dbReference>
<keyword evidence="15 18" id="KW-0106">Calcium</keyword>
<dbReference type="GO" id="GO:0020037">
    <property type="term" value="F:heme binding"/>
    <property type="evidence" value="ECO:0007669"/>
    <property type="project" value="UniProtKB-UniRule"/>
</dbReference>
<feature type="binding site" evidence="15">
    <location>
        <position position="104"/>
    </location>
    <ligand>
        <name>Ca(2+)</name>
        <dbReference type="ChEBI" id="CHEBI:29108"/>
        <label>1</label>
    </ligand>
</feature>
<dbReference type="PRINTS" id="PR00458">
    <property type="entry name" value="PEROXIDASE"/>
</dbReference>
<feature type="binding site" evidence="14">
    <location>
        <position position="202"/>
    </location>
    <ligand>
        <name>substrate</name>
    </ligand>
</feature>
<dbReference type="PANTHER" id="PTHR31517:SF48">
    <property type="entry name" value="PEROXIDASE 16-RELATED"/>
    <property type="match status" value="1"/>
</dbReference>
<comment type="subcellular location">
    <subcellularLocation>
        <location evidence="18">Secreted</location>
    </subcellularLocation>
</comment>
<proteinExistence type="inferred from homology"/>
<feature type="disulfide bond" evidence="17">
    <location>
        <begin position="239"/>
        <end position="270"/>
    </location>
</feature>
<evidence type="ECO:0000313" key="21">
    <source>
        <dbReference type="Proteomes" id="UP001367508"/>
    </source>
</evidence>
<keyword evidence="8 15" id="KW-0479">Metal-binding</keyword>
<evidence type="ECO:0000256" key="17">
    <source>
        <dbReference type="PIRSR" id="PIRSR600823-5"/>
    </source>
</evidence>
<dbReference type="PROSITE" id="PS50873">
    <property type="entry name" value="PEROXIDASE_4"/>
    <property type="match status" value="1"/>
</dbReference>
<gene>
    <name evidence="20" type="ORF">VNO77_23402</name>
</gene>
<comment type="function">
    <text evidence="2">Removal of H(2)O(2), oxidation of toxic reductants, biosynthesis and degradation of lignin, suberization, auxin catabolism, response to environmental stresses such as wounding, pathogen attack and oxidative stress. These functions might be dependent on each isozyme/isoform in each plant tissue.</text>
</comment>
<dbReference type="Pfam" id="PF00141">
    <property type="entry name" value="peroxidase"/>
    <property type="match status" value="1"/>
</dbReference>
<name>A0AAN9L4C5_CANGL</name>
<evidence type="ECO:0000256" key="7">
    <source>
        <dbReference type="ARBA" id="ARBA00022617"/>
    </source>
</evidence>
<comment type="catalytic activity">
    <reaction evidence="1 18">
        <text>2 a phenolic donor + H2O2 = 2 a phenolic radical donor + 2 H2O</text>
        <dbReference type="Rhea" id="RHEA:56136"/>
        <dbReference type="ChEBI" id="CHEBI:15377"/>
        <dbReference type="ChEBI" id="CHEBI:16240"/>
        <dbReference type="ChEBI" id="CHEBI:139520"/>
        <dbReference type="ChEBI" id="CHEBI:139521"/>
        <dbReference type="EC" id="1.11.1.7"/>
    </reaction>
</comment>
<dbReference type="SUPFAM" id="SSF48113">
    <property type="entry name" value="Heme-dependent peroxidases"/>
    <property type="match status" value="1"/>
</dbReference>
<feature type="binding site" description="axial binding residue" evidence="15">
    <location>
        <position position="232"/>
    </location>
    <ligand>
        <name>heme b</name>
        <dbReference type="ChEBI" id="CHEBI:60344"/>
    </ligand>
    <ligandPart>
        <name>Fe</name>
        <dbReference type="ChEBI" id="CHEBI:18248"/>
    </ligandPart>
</feature>
<dbReference type="FunFam" id="1.10.420.10:FF:000001">
    <property type="entry name" value="Peroxidase"/>
    <property type="match status" value="1"/>
</dbReference>
<dbReference type="GO" id="GO:0140825">
    <property type="term" value="F:lactoperoxidase activity"/>
    <property type="evidence" value="ECO:0007669"/>
    <property type="project" value="UniProtKB-EC"/>
</dbReference>
<evidence type="ECO:0000256" key="11">
    <source>
        <dbReference type="ARBA" id="ARBA00023157"/>
    </source>
</evidence>
<evidence type="ECO:0000256" key="18">
    <source>
        <dbReference type="RuleBase" id="RU362060"/>
    </source>
</evidence>
<dbReference type="PANTHER" id="PTHR31517">
    <property type="match status" value="1"/>
</dbReference>
<evidence type="ECO:0000256" key="12">
    <source>
        <dbReference type="ARBA" id="ARBA00023324"/>
    </source>
</evidence>
<organism evidence="20 21">
    <name type="scientific">Canavalia gladiata</name>
    <name type="common">Sword bean</name>
    <name type="synonym">Dolichos gladiatus</name>
    <dbReference type="NCBI Taxonomy" id="3824"/>
    <lineage>
        <taxon>Eukaryota</taxon>
        <taxon>Viridiplantae</taxon>
        <taxon>Streptophyta</taxon>
        <taxon>Embryophyta</taxon>
        <taxon>Tracheophyta</taxon>
        <taxon>Spermatophyta</taxon>
        <taxon>Magnoliopsida</taxon>
        <taxon>eudicotyledons</taxon>
        <taxon>Gunneridae</taxon>
        <taxon>Pentapetalae</taxon>
        <taxon>rosids</taxon>
        <taxon>fabids</taxon>
        <taxon>Fabales</taxon>
        <taxon>Fabaceae</taxon>
        <taxon>Papilionoideae</taxon>
        <taxon>50 kb inversion clade</taxon>
        <taxon>NPAAA clade</taxon>
        <taxon>indigoferoid/millettioid clade</taxon>
        <taxon>Phaseoleae</taxon>
        <taxon>Canavalia</taxon>
    </lineage>
</organism>
<dbReference type="Proteomes" id="UP001367508">
    <property type="component" value="Unassembled WGS sequence"/>
</dbReference>
<dbReference type="PRINTS" id="PR00461">
    <property type="entry name" value="PLPEROXIDASE"/>
</dbReference>
<dbReference type="InterPro" id="IPR002016">
    <property type="entry name" value="Haem_peroxidase"/>
</dbReference>
<comment type="cofactor">
    <cofactor evidence="15 18">
        <name>Ca(2+)</name>
        <dbReference type="ChEBI" id="CHEBI:29108"/>
    </cofactor>
    <text evidence="15 18">Binds 2 calcium ions per subunit.</text>
</comment>
<evidence type="ECO:0000256" key="3">
    <source>
        <dbReference type="ARBA" id="ARBA00006873"/>
    </source>
</evidence>
<feature type="binding site" evidence="15">
    <location>
        <position position="233"/>
    </location>
    <ligand>
        <name>Ca(2+)</name>
        <dbReference type="ChEBI" id="CHEBI:29108"/>
        <label>2</label>
    </ligand>
</feature>
<dbReference type="InterPro" id="IPR000823">
    <property type="entry name" value="Peroxidase_pln"/>
</dbReference>
<dbReference type="PROSITE" id="PS00436">
    <property type="entry name" value="PEROXIDASE_2"/>
    <property type="match status" value="1"/>
</dbReference>
<feature type="domain" description="Plant heme peroxidase family profile" evidence="19">
    <location>
        <begin position="62"/>
        <end position="363"/>
    </location>
</feature>
<evidence type="ECO:0000313" key="20">
    <source>
        <dbReference type="EMBL" id="KAK7329250.1"/>
    </source>
</evidence>
<feature type="binding site" evidence="15">
    <location>
        <position position="111"/>
    </location>
    <ligand>
        <name>Ca(2+)</name>
        <dbReference type="ChEBI" id="CHEBI:29108"/>
        <label>1</label>
    </ligand>
</feature>
<dbReference type="Gene3D" id="1.10.420.10">
    <property type="entry name" value="Peroxidase, domain 2"/>
    <property type="match status" value="1"/>
</dbReference>
<feature type="binding site" evidence="15">
    <location>
        <position position="107"/>
    </location>
    <ligand>
        <name>Ca(2+)</name>
        <dbReference type="ChEBI" id="CHEBI:29108"/>
        <label>1</label>
    </ligand>
</feature>
<sequence length="363" mass="40537">MSLSSIVRAYIQFPLMFKLTFQLVMEAKLYRSEQLGMEASSFFVVSSSLLLLLVSTQISSAQLTRDFYRKTCPNVEQLVSSAVQQKFQQTFVTAPSTLRLFFHDCFVRGCDGSILLASPNNQAEKNHPDDISLAGDGFDTVAKAKAAVDSDPQCRNKVSCADILALATRDVIRLTGGPFYEVELGRRDGKVSTIASVQRRLPHPDFNLNQLNSMFSSNGLSQTDMIALSGAHTIGFSHCSRFSKRIYNFPRTLIDPTLNLQYAFDLRKACPLRVDPRIAINMDPVTPQRFDNQYFKNLQQGKGLFTSDQVLAIDPRSRDTVNLFASNEEAFNNAFVKAITKMGRIGVKTGHQGEIRFDCSRVN</sequence>
<evidence type="ECO:0000256" key="8">
    <source>
        <dbReference type="ARBA" id="ARBA00022723"/>
    </source>
</evidence>
<dbReference type="InterPro" id="IPR033905">
    <property type="entry name" value="Secretory_peroxidase"/>
</dbReference>
<evidence type="ECO:0000256" key="14">
    <source>
        <dbReference type="PIRSR" id="PIRSR600823-2"/>
    </source>
</evidence>
<keyword evidence="7 18" id="KW-0349">Heme</keyword>
<keyword evidence="11 17" id="KW-1015">Disulfide bond</keyword>
<feature type="disulfide bond" evidence="17">
    <location>
        <begin position="105"/>
        <end position="110"/>
    </location>
</feature>
<keyword evidence="5 18" id="KW-0964">Secreted</keyword>
<keyword evidence="12 18" id="KW-0376">Hydrogen peroxide</keyword>
<dbReference type="InterPro" id="IPR019794">
    <property type="entry name" value="Peroxidases_AS"/>
</dbReference>
<comment type="similarity">
    <text evidence="3">Belongs to the peroxidase family. Ascorbate peroxidase subfamily.</text>
</comment>
<evidence type="ECO:0000256" key="10">
    <source>
        <dbReference type="ARBA" id="ARBA00023004"/>
    </source>
</evidence>
<evidence type="ECO:0000259" key="19">
    <source>
        <dbReference type="PROSITE" id="PS50873"/>
    </source>
</evidence>
<comment type="caution">
    <text evidence="20">The sequence shown here is derived from an EMBL/GenBank/DDBJ whole genome shotgun (WGS) entry which is preliminary data.</text>
</comment>
<evidence type="ECO:0000256" key="13">
    <source>
        <dbReference type="PIRSR" id="PIRSR600823-1"/>
    </source>
</evidence>
<evidence type="ECO:0000256" key="5">
    <source>
        <dbReference type="ARBA" id="ARBA00022525"/>
    </source>
</evidence>
<keyword evidence="10 15" id="KW-0408">Iron</keyword>
<dbReference type="FunFam" id="1.10.520.10:FF:000008">
    <property type="entry name" value="Peroxidase"/>
    <property type="match status" value="1"/>
</dbReference>
<dbReference type="GO" id="GO:0006979">
    <property type="term" value="P:response to oxidative stress"/>
    <property type="evidence" value="ECO:0007669"/>
    <property type="project" value="UniProtKB-UniRule"/>
</dbReference>
<reference evidence="20 21" key="1">
    <citation type="submission" date="2024-01" db="EMBL/GenBank/DDBJ databases">
        <title>The genomes of 5 underutilized Papilionoideae crops provide insights into root nodulation and disease resistanc.</title>
        <authorList>
            <person name="Jiang F."/>
        </authorList>
    </citation>
    <scope>NUCLEOTIDE SEQUENCE [LARGE SCALE GENOMIC DNA]</scope>
    <source>
        <strain evidence="20">LVBAO_FW01</strain>
        <tissue evidence="20">Leaves</tissue>
    </source>
</reference>
<evidence type="ECO:0000256" key="2">
    <source>
        <dbReference type="ARBA" id="ARBA00002322"/>
    </source>
</evidence>
<feature type="binding site" evidence="15">
    <location>
        <position position="124"/>
    </location>
    <ligand>
        <name>Ca(2+)</name>
        <dbReference type="ChEBI" id="CHEBI:29108"/>
        <label>1</label>
    </ligand>
</feature>
<feature type="active site" description="Proton acceptor" evidence="13">
    <location>
        <position position="103"/>
    </location>
</feature>
<evidence type="ECO:0000256" key="16">
    <source>
        <dbReference type="PIRSR" id="PIRSR600823-4"/>
    </source>
</evidence>
<keyword evidence="6 18" id="KW-0575">Peroxidase</keyword>
<dbReference type="InterPro" id="IPR019793">
    <property type="entry name" value="Peroxidases_heam-ligand_BS"/>
</dbReference>